<feature type="region of interest" description="Disordered" evidence="1">
    <location>
        <begin position="243"/>
        <end position="284"/>
    </location>
</feature>
<evidence type="ECO:0000256" key="1">
    <source>
        <dbReference type="SAM" id="MobiDB-lite"/>
    </source>
</evidence>
<protein>
    <submittedName>
        <fullName evidence="2">Uncharacterized protein</fullName>
    </submittedName>
</protein>
<dbReference type="Proteomes" id="UP000823823">
    <property type="component" value="Unassembled WGS sequence"/>
</dbReference>
<reference evidence="2" key="1">
    <citation type="journal article" date="2021" name="PeerJ">
        <title>Extensive microbial diversity within the chicken gut microbiome revealed by metagenomics and culture.</title>
        <authorList>
            <person name="Gilroy R."/>
            <person name="Ravi A."/>
            <person name="Getino M."/>
            <person name="Pursley I."/>
            <person name="Horton D.L."/>
            <person name="Alikhan N.F."/>
            <person name="Baker D."/>
            <person name="Gharbi K."/>
            <person name="Hall N."/>
            <person name="Watson M."/>
            <person name="Adriaenssens E.M."/>
            <person name="Foster-Nyarko E."/>
            <person name="Jarju S."/>
            <person name="Secka A."/>
            <person name="Antonio M."/>
            <person name="Oren A."/>
            <person name="Chaudhuri R.R."/>
            <person name="La Ragione R."/>
            <person name="Hildebrand F."/>
            <person name="Pallen M.J."/>
        </authorList>
    </citation>
    <scope>NUCLEOTIDE SEQUENCE</scope>
    <source>
        <strain evidence="2">ChiHjej13B12-24818</strain>
    </source>
</reference>
<name>A0A9D2LAQ1_9MICO</name>
<evidence type="ECO:0000313" key="2">
    <source>
        <dbReference type="EMBL" id="HJB09137.1"/>
    </source>
</evidence>
<proteinExistence type="predicted"/>
<organism evidence="2 3">
    <name type="scientific">Candidatus Brachybacterium merdavium</name>
    <dbReference type="NCBI Taxonomy" id="2838513"/>
    <lineage>
        <taxon>Bacteria</taxon>
        <taxon>Bacillati</taxon>
        <taxon>Actinomycetota</taxon>
        <taxon>Actinomycetes</taxon>
        <taxon>Micrococcales</taxon>
        <taxon>Dermabacteraceae</taxon>
        <taxon>Brachybacterium</taxon>
    </lineage>
</organism>
<dbReference type="EMBL" id="DWZH01000008">
    <property type="protein sequence ID" value="HJB09137.1"/>
    <property type="molecule type" value="Genomic_DNA"/>
</dbReference>
<comment type="caution">
    <text evidence="2">The sequence shown here is derived from an EMBL/GenBank/DDBJ whole genome shotgun (WGS) entry which is preliminary data.</text>
</comment>
<feature type="compositionally biased region" description="Low complexity" evidence="1">
    <location>
        <begin position="243"/>
        <end position="277"/>
    </location>
</feature>
<evidence type="ECO:0000313" key="3">
    <source>
        <dbReference type="Proteomes" id="UP000823823"/>
    </source>
</evidence>
<dbReference type="AlphaFoldDB" id="A0A9D2LAQ1"/>
<reference evidence="2" key="2">
    <citation type="submission" date="2021-04" db="EMBL/GenBank/DDBJ databases">
        <authorList>
            <person name="Gilroy R."/>
        </authorList>
    </citation>
    <scope>NUCLEOTIDE SEQUENCE</scope>
    <source>
        <strain evidence="2">ChiHjej13B12-24818</strain>
    </source>
</reference>
<accession>A0A9D2LAQ1</accession>
<gene>
    <name evidence="2" type="ORF">H9786_01190</name>
</gene>
<sequence>MRSTELDEHPRLTTLAGADRLVRLGVETYDWMRESALGRATTPPPATAVQQLRDAALLDPHSPDRPQLETHWLQLLRRALNSPVRLDLVSIDGARAWTTTIHVAGQMLLALDQVREVFRDDGALELGRRSSALTLAVGRVQRFSEFVIGLVPQRPAFGAEASGPAPEALIDAPAVAQVQIMVSSTPGADGRGVRERSWYALGEEGTQLAALVGEDDQRRLDPVPTGRFAEFLRADLVAAIQQASDGAARPDASGADAAGPDAAGSDAAGSDAAGPDASGEEAAR</sequence>